<evidence type="ECO:0000313" key="3">
    <source>
        <dbReference type="Proteomes" id="UP000039324"/>
    </source>
</evidence>
<name>A0A0G4ITH8_PLABS</name>
<evidence type="ECO:0000313" key="2">
    <source>
        <dbReference type="EMBL" id="CEO98416.1"/>
    </source>
</evidence>
<keyword evidence="3" id="KW-1185">Reference proteome</keyword>
<dbReference type="Proteomes" id="UP000039324">
    <property type="component" value="Unassembled WGS sequence"/>
</dbReference>
<dbReference type="AlphaFoldDB" id="A0A0G4ITH8"/>
<accession>A0A0G4ITH8</accession>
<proteinExistence type="predicted"/>
<sequence length="177" mass="19532">MSRASTLSLVIPNRSRAVCDTAVTNPSRRSTTICTSSWFIAVTMPRYDSAMPLFSTNAFRRDRDSQTFLRTMAVCAREIGSGTARAQSAPEPTKGGPRQTEQGLGGVVDVRDLAERARVAADDDDSRPVAEERAAERLVVRARLLRLLQRRRALFQGLTAAGVVPEIRQELCKLTQR</sequence>
<gene>
    <name evidence="2" type="ORF">PBRA_006530</name>
</gene>
<dbReference type="EMBL" id="CDSF01000084">
    <property type="protein sequence ID" value="CEO98416.1"/>
    <property type="molecule type" value="Genomic_DNA"/>
</dbReference>
<evidence type="ECO:0000256" key="1">
    <source>
        <dbReference type="SAM" id="MobiDB-lite"/>
    </source>
</evidence>
<feature type="region of interest" description="Disordered" evidence="1">
    <location>
        <begin position="81"/>
        <end position="103"/>
    </location>
</feature>
<protein>
    <submittedName>
        <fullName evidence="2">Uncharacterized protein</fullName>
    </submittedName>
</protein>
<reference evidence="2 3" key="1">
    <citation type="submission" date="2015-02" db="EMBL/GenBank/DDBJ databases">
        <authorList>
            <person name="Chooi Y.-H."/>
        </authorList>
    </citation>
    <scope>NUCLEOTIDE SEQUENCE [LARGE SCALE GENOMIC DNA]</scope>
    <source>
        <strain evidence="2">E3</strain>
    </source>
</reference>
<organism evidence="2 3">
    <name type="scientific">Plasmodiophora brassicae</name>
    <name type="common">Clubroot disease agent</name>
    <dbReference type="NCBI Taxonomy" id="37360"/>
    <lineage>
        <taxon>Eukaryota</taxon>
        <taxon>Sar</taxon>
        <taxon>Rhizaria</taxon>
        <taxon>Endomyxa</taxon>
        <taxon>Phytomyxea</taxon>
        <taxon>Plasmodiophorida</taxon>
        <taxon>Plasmodiophoridae</taxon>
        <taxon>Plasmodiophora</taxon>
    </lineage>
</organism>